<dbReference type="Gene3D" id="3.20.20.60">
    <property type="entry name" value="Phosphoenolpyruvate-binding domains"/>
    <property type="match status" value="1"/>
</dbReference>
<protein>
    <recommendedName>
        <fullName evidence="7 17">Phosphoenolpyruvate-protein phosphotransferase</fullName>
        <ecNumber evidence="6 17">2.7.3.9</ecNumber>
    </recommendedName>
    <alternativeName>
        <fullName evidence="16 17">Phosphotransferase system, enzyme I</fullName>
    </alternativeName>
</protein>
<keyword evidence="9 17" id="KW-0963">Cytoplasm</keyword>
<comment type="catalytic activity">
    <reaction evidence="1 17">
        <text>L-histidyl-[protein] + phosphoenolpyruvate = N(pros)-phospho-L-histidyl-[protein] + pyruvate</text>
        <dbReference type="Rhea" id="RHEA:23880"/>
        <dbReference type="Rhea" id="RHEA-COMP:9745"/>
        <dbReference type="Rhea" id="RHEA-COMP:9746"/>
        <dbReference type="ChEBI" id="CHEBI:15361"/>
        <dbReference type="ChEBI" id="CHEBI:29979"/>
        <dbReference type="ChEBI" id="CHEBI:58702"/>
        <dbReference type="ChEBI" id="CHEBI:64837"/>
        <dbReference type="EC" id="2.7.3.9"/>
    </reaction>
</comment>
<dbReference type="RefSeq" id="WP_039206812.1">
    <property type="nucleotide sequence ID" value="NZ_JSCE01000086.1"/>
</dbReference>
<dbReference type="SUPFAM" id="SSF47831">
    <property type="entry name" value="Enzyme I of the PEP:sugar phosphotransferase system HPr-binding (sub)domain"/>
    <property type="match status" value="1"/>
</dbReference>
<evidence type="ECO:0000313" key="25">
    <source>
        <dbReference type="EMBL" id="KHM52512.1"/>
    </source>
</evidence>
<comment type="similarity">
    <text evidence="5 17">Belongs to the PEP-utilizing enzyme family.</text>
</comment>
<dbReference type="InterPro" id="IPR023151">
    <property type="entry name" value="PEP_util_CS"/>
</dbReference>
<evidence type="ECO:0000256" key="9">
    <source>
        <dbReference type="ARBA" id="ARBA00022490"/>
    </source>
</evidence>
<dbReference type="PRINTS" id="PR01736">
    <property type="entry name" value="PHPHTRNFRASE"/>
</dbReference>
<evidence type="ECO:0000259" key="24">
    <source>
        <dbReference type="Pfam" id="PF05524"/>
    </source>
</evidence>
<keyword evidence="15 17" id="KW-0460">Magnesium</keyword>
<feature type="coiled-coil region" evidence="21">
    <location>
        <begin position="395"/>
        <end position="422"/>
    </location>
</feature>
<evidence type="ECO:0000256" key="14">
    <source>
        <dbReference type="ARBA" id="ARBA00022777"/>
    </source>
</evidence>
<dbReference type="InterPro" id="IPR015813">
    <property type="entry name" value="Pyrv/PenolPyrv_kinase-like_dom"/>
</dbReference>
<evidence type="ECO:0000256" key="12">
    <source>
        <dbReference type="ARBA" id="ARBA00022683"/>
    </source>
</evidence>
<comment type="subcellular location">
    <subcellularLocation>
        <location evidence="4 17">Cytoplasm</location>
    </subcellularLocation>
</comment>
<dbReference type="SUPFAM" id="SSF51621">
    <property type="entry name" value="Phosphoenolpyruvate/pyruvate domain"/>
    <property type="match status" value="1"/>
</dbReference>
<dbReference type="Pfam" id="PF05524">
    <property type="entry name" value="PEP-utilisers_N"/>
    <property type="match status" value="1"/>
</dbReference>
<dbReference type="InterPro" id="IPR024692">
    <property type="entry name" value="PTS_EI"/>
</dbReference>
<dbReference type="PANTHER" id="PTHR46244">
    <property type="entry name" value="PHOSPHOENOLPYRUVATE-PROTEIN PHOSPHOTRANSFERASE"/>
    <property type="match status" value="1"/>
</dbReference>
<accession>A0A0B2K2Z3</accession>
<dbReference type="GO" id="GO:0009401">
    <property type="term" value="P:phosphoenolpyruvate-dependent sugar phosphotransferase system"/>
    <property type="evidence" value="ECO:0007669"/>
    <property type="project" value="UniProtKB-KW"/>
</dbReference>
<comment type="caution">
    <text evidence="25">The sequence shown here is derived from an EMBL/GenBank/DDBJ whole genome shotgun (WGS) entry which is preliminary data.</text>
</comment>
<feature type="binding site" evidence="20">
    <location>
        <position position="454"/>
    </location>
    <ligand>
        <name>Mg(2+)</name>
        <dbReference type="ChEBI" id="CHEBI:18420"/>
    </ligand>
</feature>
<dbReference type="Pfam" id="PF02896">
    <property type="entry name" value="PEP-utilizers_C"/>
    <property type="match status" value="1"/>
</dbReference>
<dbReference type="InterPro" id="IPR000121">
    <property type="entry name" value="PEP_util_C"/>
</dbReference>
<evidence type="ECO:0000256" key="4">
    <source>
        <dbReference type="ARBA" id="ARBA00004496"/>
    </source>
</evidence>
<evidence type="ECO:0000256" key="8">
    <source>
        <dbReference type="ARBA" id="ARBA00022448"/>
    </source>
</evidence>
<evidence type="ECO:0000256" key="19">
    <source>
        <dbReference type="PIRSR" id="PIRSR000732-2"/>
    </source>
</evidence>
<dbReference type="SUPFAM" id="SSF52009">
    <property type="entry name" value="Phosphohistidine domain"/>
    <property type="match status" value="1"/>
</dbReference>
<dbReference type="PANTHER" id="PTHR46244:SF3">
    <property type="entry name" value="PHOSPHOENOLPYRUVATE-PROTEIN PHOSPHOTRANSFERASE"/>
    <property type="match status" value="1"/>
</dbReference>
<evidence type="ECO:0000256" key="15">
    <source>
        <dbReference type="ARBA" id="ARBA00022842"/>
    </source>
</evidence>
<keyword evidence="14 17" id="KW-0418">Kinase</keyword>
<dbReference type="InterPro" id="IPR040442">
    <property type="entry name" value="Pyrv_kinase-like_dom_sf"/>
</dbReference>
<evidence type="ECO:0000256" key="21">
    <source>
        <dbReference type="SAM" id="Coils"/>
    </source>
</evidence>
<dbReference type="InterPro" id="IPR036618">
    <property type="entry name" value="PtsI_HPr-bd_sf"/>
</dbReference>
<dbReference type="GO" id="GO:0008965">
    <property type="term" value="F:phosphoenolpyruvate-protein phosphotransferase activity"/>
    <property type="evidence" value="ECO:0007669"/>
    <property type="project" value="UniProtKB-EC"/>
</dbReference>
<dbReference type="EMBL" id="JSCE01000086">
    <property type="protein sequence ID" value="KHM52512.1"/>
    <property type="molecule type" value="Genomic_DNA"/>
</dbReference>
<organism evidence="25 26">
    <name type="scientific">Anaerovibrio lipolyticus</name>
    <dbReference type="NCBI Taxonomy" id="82374"/>
    <lineage>
        <taxon>Bacteria</taxon>
        <taxon>Bacillati</taxon>
        <taxon>Bacillota</taxon>
        <taxon>Negativicutes</taxon>
        <taxon>Selenomonadales</taxon>
        <taxon>Selenomonadaceae</taxon>
        <taxon>Anaerovibrio</taxon>
    </lineage>
</organism>
<feature type="binding site" evidence="19">
    <location>
        <begin position="453"/>
        <end position="454"/>
    </location>
    <ligand>
        <name>phosphoenolpyruvate</name>
        <dbReference type="ChEBI" id="CHEBI:58702"/>
    </ligand>
</feature>
<dbReference type="GO" id="GO:0046872">
    <property type="term" value="F:metal ion binding"/>
    <property type="evidence" value="ECO:0007669"/>
    <property type="project" value="UniProtKB-KW"/>
</dbReference>
<feature type="binding site" evidence="19">
    <location>
        <position position="295"/>
    </location>
    <ligand>
        <name>phosphoenolpyruvate</name>
        <dbReference type="ChEBI" id="CHEBI:58702"/>
    </ligand>
</feature>
<dbReference type="InterPro" id="IPR008731">
    <property type="entry name" value="PTS_EIN"/>
</dbReference>
<comment type="cofactor">
    <cofactor evidence="2 17 20">
        <name>Mg(2+)</name>
        <dbReference type="ChEBI" id="CHEBI:18420"/>
    </cofactor>
</comment>
<evidence type="ECO:0000313" key="26">
    <source>
        <dbReference type="Proteomes" id="UP000030993"/>
    </source>
</evidence>
<dbReference type="Gene3D" id="3.50.30.10">
    <property type="entry name" value="Phosphohistidine domain"/>
    <property type="match status" value="1"/>
</dbReference>
<feature type="domain" description="PEP-utilising enzyme mobile" evidence="22">
    <location>
        <begin position="152"/>
        <end position="224"/>
    </location>
</feature>
<evidence type="ECO:0000256" key="2">
    <source>
        <dbReference type="ARBA" id="ARBA00001946"/>
    </source>
</evidence>
<feature type="domain" description="Phosphotransferase system enzyme I N-terminal" evidence="24">
    <location>
        <begin position="6"/>
        <end position="127"/>
    </location>
</feature>
<dbReference type="Pfam" id="PF00391">
    <property type="entry name" value="PEP-utilizers"/>
    <property type="match status" value="1"/>
</dbReference>
<proteinExistence type="inferred from homology"/>
<dbReference type="Proteomes" id="UP000030993">
    <property type="component" value="Unassembled WGS sequence"/>
</dbReference>
<dbReference type="EC" id="2.7.3.9" evidence="6 17"/>
<evidence type="ECO:0000256" key="16">
    <source>
        <dbReference type="ARBA" id="ARBA00033235"/>
    </source>
</evidence>
<dbReference type="InterPro" id="IPR006318">
    <property type="entry name" value="PTS_EI-like"/>
</dbReference>
<feature type="binding site" evidence="19">
    <location>
        <position position="464"/>
    </location>
    <ligand>
        <name>phosphoenolpyruvate</name>
        <dbReference type="ChEBI" id="CHEBI:58702"/>
    </ligand>
</feature>
<evidence type="ECO:0000256" key="10">
    <source>
        <dbReference type="ARBA" id="ARBA00022597"/>
    </source>
</evidence>
<keyword evidence="8 17" id="KW-0813">Transport</keyword>
<dbReference type="NCBIfam" id="TIGR01417">
    <property type="entry name" value="PTS_I_fam"/>
    <property type="match status" value="1"/>
</dbReference>
<name>A0A0B2K2Z3_9FIRM</name>
<dbReference type="GO" id="GO:0016301">
    <property type="term" value="F:kinase activity"/>
    <property type="evidence" value="ECO:0007669"/>
    <property type="project" value="UniProtKB-KW"/>
</dbReference>
<evidence type="ECO:0000256" key="18">
    <source>
        <dbReference type="PIRSR" id="PIRSR000732-1"/>
    </source>
</evidence>
<gene>
    <name evidence="25" type="ORF">NZ47_04305</name>
</gene>
<comment type="function">
    <text evidence="3 17">General (non sugar-specific) component of the phosphoenolpyruvate-dependent sugar phosphotransferase system (sugar PTS). This major carbohydrate active-transport system catalyzes the phosphorylation of incoming sugar substrates concomitantly with their translocation across the cell membrane. Enzyme I transfers the phosphoryl group from phosphoenolpyruvate (PEP) to the phosphoryl carrier protein (HPr).</text>
</comment>
<feature type="binding site" evidence="20">
    <location>
        <position position="430"/>
    </location>
    <ligand>
        <name>Mg(2+)</name>
        <dbReference type="ChEBI" id="CHEBI:18420"/>
    </ligand>
</feature>
<keyword evidence="26" id="KW-1185">Reference proteome</keyword>
<reference evidence="25 26" key="1">
    <citation type="journal article" date="2013" name="PLoS ONE">
        <title>Identification and characterization of three novel lipases belonging to families II and V from Anaerovibrio lipolyticus 5ST.</title>
        <authorList>
            <person name="Prive F."/>
            <person name="Kaderbhai N.N."/>
            <person name="Girdwood S."/>
            <person name="Worgan H.J."/>
            <person name="Pinloche E."/>
            <person name="Scollan N.D."/>
            <person name="Huws S.A."/>
            <person name="Newbold C.J."/>
        </authorList>
    </citation>
    <scope>NUCLEOTIDE SEQUENCE [LARGE SCALE GENOMIC DNA]</scope>
    <source>
        <strain evidence="25 26">5S</strain>
    </source>
</reference>
<keyword evidence="13 17" id="KW-0479">Metal-binding</keyword>
<evidence type="ECO:0000256" key="6">
    <source>
        <dbReference type="ARBA" id="ARBA00012232"/>
    </source>
</evidence>
<dbReference type="PROSITE" id="PS00742">
    <property type="entry name" value="PEP_ENZYMES_2"/>
    <property type="match status" value="1"/>
</dbReference>
<feature type="binding site" evidence="19">
    <location>
        <position position="331"/>
    </location>
    <ligand>
        <name>phosphoenolpyruvate</name>
        <dbReference type="ChEBI" id="CHEBI:58702"/>
    </ligand>
</feature>
<dbReference type="PIRSF" id="PIRSF000732">
    <property type="entry name" value="PTS_enzyme_I"/>
    <property type="match status" value="1"/>
</dbReference>
<evidence type="ECO:0000256" key="1">
    <source>
        <dbReference type="ARBA" id="ARBA00000683"/>
    </source>
</evidence>
<sequence>MSEKIQGNIAIPGIAIGKIMKVGQSLDGYMAAYTPGSAEEELSKLEEAIDTISAAIDESVEAMRAAGQDEQAEIMEAHSFLLMDPMLTDGMNDKTREMGHAPKAVLEAAQECAEMLAGMDDEYMRERSADVKDIGRRIARHLLGVKEPEIGEEPVVLCGFEVEPSAIANIPDDKIAGVIMGQGSTTCHAVIIAKSRAITTVVGLENRVEDIPEGVKVLLDGNEGLVLVNPSADELVAYEAKIKAQQEEQKRLDALKDLPAETTDGVKVQLAANIGLPEDAEAAAKFGNQGVGLFRSEFLFMGRENIPDEDLQFEAYKRAIVACKGETCVIRTMDIGGDKPLAYLNIPHEDNPFLGYRAIRISLERPALFMPQLKGILRAGVYGKAAIMCPMVINVDEIKAVREAVNKAMAELEAEGKEYSKDVELGIMVETPAAAVMTPVLAKYVDFFSIGTNDLVQYTLAVDRVNPQISKLYDHFNPAVLQLIYRTIKSGVDNGKWVGMCGEMASDPYAAVILMAMGITELSMSAPSIPKVKEQIRSVSMDEAKAHLERVMTMETGAEIREYLHSKI</sequence>
<evidence type="ECO:0000259" key="22">
    <source>
        <dbReference type="Pfam" id="PF00391"/>
    </source>
</evidence>
<dbReference type="eggNOG" id="COG1080">
    <property type="taxonomic scope" value="Bacteria"/>
</dbReference>
<keyword evidence="21" id="KW-0175">Coiled coil</keyword>
<dbReference type="InterPro" id="IPR036637">
    <property type="entry name" value="Phosphohistidine_dom_sf"/>
</dbReference>
<dbReference type="InterPro" id="IPR008279">
    <property type="entry name" value="PEP-util_enz_mobile_dom"/>
</dbReference>
<evidence type="ECO:0000259" key="23">
    <source>
        <dbReference type="Pfam" id="PF02896"/>
    </source>
</evidence>
<feature type="active site" description="Tele-phosphohistidine intermediate" evidence="18">
    <location>
        <position position="188"/>
    </location>
</feature>
<evidence type="ECO:0000256" key="17">
    <source>
        <dbReference type="PIRNR" id="PIRNR000732"/>
    </source>
</evidence>
<feature type="domain" description="PEP-utilising enzyme C-terminal" evidence="23">
    <location>
        <begin position="251"/>
        <end position="539"/>
    </location>
</feature>
<dbReference type="Gene3D" id="1.10.274.10">
    <property type="entry name" value="PtsI, HPr-binding domain"/>
    <property type="match status" value="1"/>
</dbReference>
<dbReference type="GO" id="GO:0005737">
    <property type="term" value="C:cytoplasm"/>
    <property type="evidence" value="ECO:0007669"/>
    <property type="project" value="UniProtKB-SubCell"/>
</dbReference>
<evidence type="ECO:0000256" key="13">
    <source>
        <dbReference type="ARBA" id="ARBA00022723"/>
    </source>
</evidence>
<dbReference type="STRING" id="82374.NZ47_04305"/>
<evidence type="ECO:0000256" key="5">
    <source>
        <dbReference type="ARBA" id="ARBA00007837"/>
    </source>
</evidence>
<feature type="active site" description="Proton donor" evidence="18">
    <location>
        <position position="501"/>
    </location>
</feature>
<evidence type="ECO:0000256" key="11">
    <source>
        <dbReference type="ARBA" id="ARBA00022679"/>
    </source>
</evidence>
<keyword evidence="12 17" id="KW-0598">Phosphotransferase system</keyword>
<keyword evidence="25" id="KW-0670">Pyruvate</keyword>
<evidence type="ECO:0000256" key="3">
    <source>
        <dbReference type="ARBA" id="ARBA00002728"/>
    </source>
</evidence>
<evidence type="ECO:0000256" key="7">
    <source>
        <dbReference type="ARBA" id="ARBA00016544"/>
    </source>
</evidence>
<evidence type="ECO:0000256" key="20">
    <source>
        <dbReference type="PIRSR" id="PIRSR000732-3"/>
    </source>
</evidence>
<keyword evidence="10 17" id="KW-0762">Sugar transport</keyword>
<dbReference type="AlphaFoldDB" id="A0A0B2K2Z3"/>
<keyword evidence="11 17" id="KW-0808">Transferase</keyword>
<dbReference type="InterPro" id="IPR050499">
    <property type="entry name" value="PEP-utilizing_PTS_enzyme"/>
</dbReference>